<evidence type="ECO:0000313" key="6">
    <source>
        <dbReference type="EMBL" id="WAR14091.1"/>
    </source>
</evidence>
<evidence type="ECO:0000313" key="7">
    <source>
        <dbReference type="Proteomes" id="UP001164746"/>
    </source>
</evidence>
<dbReference type="PANTHER" id="PTHR24214:SF38">
    <property type="entry name" value="PDZ AND LIM DOMAIN PROTEIN ZASP-RELATED"/>
    <property type="match status" value="1"/>
</dbReference>
<sequence>MSRVVELRRYNTSQPWGFKMQGGSDVGLPLFVAHVSPGSIAGQARLKAGDGILRIGCVDTIGFTHEQARAEMIRSGNEIDLTVQEGIVNPPAGEETTEEDRPRMSVSDSDSPYQEVTSKTFQMMEKELPEAGQAGARPASIFDKKRQKRSAYTKADQSGYTKPFGAQ</sequence>
<feature type="region of interest" description="Disordered" evidence="4">
    <location>
        <begin position="81"/>
        <end position="167"/>
    </location>
</feature>
<evidence type="ECO:0000256" key="2">
    <source>
        <dbReference type="ARBA" id="ARBA00022490"/>
    </source>
</evidence>
<dbReference type="EMBL" id="CP111020">
    <property type="protein sequence ID" value="WAR14091.1"/>
    <property type="molecule type" value="Genomic_DNA"/>
</dbReference>
<dbReference type="SUPFAM" id="SSF50156">
    <property type="entry name" value="PDZ domain-like"/>
    <property type="match status" value="1"/>
</dbReference>
<dbReference type="InterPro" id="IPR050604">
    <property type="entry name" value="PDZ-LIM_domain"/>
</dbReference>
<name>A0ABY7EZK4_MYAAR</name>
<dbReference type="Proteomes" id="UP001164746">
    <property type="component" value="Chromosome 9"/>
</dbReference>
<proteinExistence type="predicted"/>
<evidence type="ECO:0000259" key="5">
    <source>
        <dbReference type="PROSITE" id="PS50106"/>
    </source>
</evidence>
<comment type="subcellular location">
    <subcellularLocation>
        <location evidence="1">Cytoplasm</location>
    </subcellularLocation>
</comment>
<dbReference type="Gene3D" id="2.30.42.10">
    <property type="match status" value="1"/>
</dbReference>
<dbReference type="Pfam" id="PF00595">
    <property type="entry name" value="PDZ"/>
    <property type="match status" value="1"/>
</dbReference>
<feature type="compositionally biased region" description="Polar residues" evidence="4">
    <location>
        <begin position="106"/>
        <end position="121"/>
    </location>
</feature>
<keyword evidence="3" id="KW-0440">LIM domain</keyword>
<evidence type="ECO:0000256" key="1">
    <source>
        <dbReference type="ARBA" id="ARBA00004496"/>
    </source>
</evidence>
<protein>
    <submittedName>
        <fullName evidence="6">ZASP-like protein</fullName>
    </submittedName>
</protein>
<dbReference type="InterPro" id="IPR001478">
    <property type="entry name" value="PDZ"/>
</dbReference>
<accession>A0ABY7EZK4</accession>
<reference evidence="6" key="1">
    <citation type="submission" date="2022-11" db="EMBL/GenBank/DDBJ databases">
        <title>Centuries of genome instability and evolution in soft-shell clam transmissible cancer (bioRxiv).</title>
        <authorList>
            <person name="Hart S.F.M."/>
            <person name="Yonemitsu M.A."/>
            <person name="Giersch R.M."/>
            <person name="Beal B.F."/>
            <person name="Arriagada G."/>
            <person name="Davis B.W."/>
            <person name="Ostrander E.A."/>
            <person name="Goff S.P."/>
            <person name="Metzger M.J."/>
        </authorList>
    </citation>
    <scope>NUCLEOTIDE SEQUENCE</scope>
    <source>
        <strain evidence="6">MELC-2E11</strain>
        <tissue evidence="6">Siphon/mantle</tissue>
    </source>
</reference>
<dbReference type="PANTHER" id="PTHR24214">
    <property type="entry name" value="PDZ AND LIM DOMAIN PROTEIN ZASP"/>
    <property type="match status" value="1"/>
</dbReference>
<organism evidence="6 7">
    <name type="scientific">Mya arenaria</name>
    <name type="common">Soft-shell clam</name>
    <dbReference type="NCBI Taxonomy" id="6604"/>
    <lineage>
        <taxon>Eukaryota</taxon>
        <taxon>Metazoa</taxon>
        <taxon>Spiralia</taxon>
        <taxon>Lophotrochozoa</taxon>
        <taxon>Mollusca</taxon>
        <taxon>Bivalvia</taxon>
        <taxon>Autobranchia</taxon>
        <taxon>Heteroconchia</taxon>
        <taxon>Euheterodonta</taxon>
        <taxon>Imparidentia</taxon>
        <taxon>Neoheterodontei</taxon>
        <taxon>Myida</taxon>
        <taxon>Myoidea</taxon>
        <taxon>Myidae</taxon>
        <taxon>Mya</taxon>
    </lineage>
</organism>
<keyword evidence="2" id="KW-0963">Cytoplasm</keyword>
<dbReference type="SMART" id="SM00228">
    <property type="entry name" value="PDZ"/>
    <property type="match status" value="1"/>
</dbReference>
<evidence type="ECO:0000256" key="3">
    <source>
        <dbReference type="ARBA" id="ARBA00023038"/>
    </source>
</evidence>
<dbReference type="PROSITE" id="PS50106">
    <property type="entry name" value="PDZ"/>
    <property type="match status" value="1"/>
</dbReference>
<keyword evidence="7" id="KW-1185">Reference proteome</keyword>
<evidence type="ECO:0000256" key="4">
    <source>
        <dbReference type="SAM" id="MobiDB-lite"/>
    </source>
</evidence>
<gene>
    <name evidence="6" type="ORF">MAR_004196</name>
</gene>
<keyword evidence="3" id="KW-0479">Metal-binding</keyword>
<feature type="domain" description="PDZ" evidence="5">
    <location>
        <begin position="4"/>
        <end position="87"/>
    </location>
</feature>
<dbReference type="CDD" id="cd23068">
    <property type="entry name" value="PDZ_ZASP52-like"/>
    <property type="match status" value="1"/>
</dbReference>
<dbReference type="InterPro" id="IPR036034">
    <property type="entry name" value="PDZ_sf"/>
</dbReference>
<keyword evidence="3" id="KW-0862">Zinc</keyword>